<dbReference type="InterPro" id="IPR018640">
    <property type="entry name" value="DUF2063"/>
</dbReference>
<evidence type="ECO:0000259" key="1">
    <source>
        <dbReference type="Pfam" id="PF09836"/>
    </source>
</evidence>
<protein>
    <recommendedName>
        <fullName evidence="1">Putative DNA-binding domain-containing protein</fullName>
    </recommendedName>
</protein>
<evidence type="ECO:0000313" key="3">
    <source>
        <dbReference type="Proteomes" id="UP001500279"/>
    </source>
</evidence>
<accession>A0ABN1K6L7</accession>
<dbReference type="EMBL" id="BAAAEW010000023">
    <property type="protein sequence ID" value="GAA0756497.1"/>
    <property type="molecule type" value="Genomic_DNA"/>
</dbReference>
<proteinExistence type="predicted"/>
<reference evidence="2 3" key="1">
    <citation type="journal article" date="2019" name="Int. J. Syst. Evol. Microbiol.">
        <title>The Global Catalogue of Microorganisms (GCM) 10K type strain sequencing project: providing services to taxonomists for standard genome sequencing and annotation.</title>
        <authorList>
            <consortium name="The Broad Institute Genomics Platform"/>
            <consortium name="The Broad Institute Genome Sequencing Center for Infectious Disease"/>
            <person name="Wu L."/>
            <person name="Ma J."/>
        </authorList>
    </citation>
    <scope>NUCLEOTIDE SEQUENCE [LARGE SCALE GENOMIC DNA]</scope>
    <source>
        <strain evidence="2 3">JCM 15503</strain>
    </source>
</reference>
<feature type="domain" description="Putative DNA-binding" evidence="1">
    <location>
        <begin position="11"/>
        <end position="105"/>
    </location>
</feature>
<dbReference type="Proteomes" id="UP001500279">
    <property type="component" value="Unassembled WGS sequence"/>
</dbReference>
<dbReference type="RefSeq" id="WP_231011815.1">
    <property type="nucleotide sequence ID" value="NZ_BAAAEW010000023.1"/>
</dbReference>
<comment type="caution">
    <text evidence="2">The sequence shown here is derived from an EMBL/GenBank/DDBJ whole genome shotgun (WGS) entry which is preliminary data.</text>
</comment>
<name>A0ABN1K6L7_9BURK</name>
<sequence length="279" mass="28784">MTDNAIRAEAQRQAALLAALLAPHTPAELPAGWAAAPGRGAKSAAGLQAYRGNAAAHAARALADAHPVFAQLVGDETVAALAWRLWCSQPPSHGDLGGWGEGLAELVASLPELAEDAYLPDVARLDWCVHLASRAADAAPAAEGVAGLGLLASHAPDALRLQFTPGLALLASRFPVVSIWRAHQPVAEADNADRFAAARVALAEARGEAALVCRSGWRVQVSELSAADAAFTTALLAGHSLGRALAGQPPEDFTAWLVRALQAGWLQAVHPHIPGDTPS</sequence>
<dbReference type="Pfam" id="PF09836">
    <property type="entry name" value="DUF2063"/>
    <property type="match status" value="1"/>
</dbReference>
<keyword evidence="3" id="KW-1185">Reference proteome</keyword>
<organism evidence="2 3">
    <name type="scientific">Ideonella azotifigens</name>
    <dbReference type="NCBI Taxonomy" id="513160"/>
    <lineage>
        <taxon>Bacteria</taxon>
        <taxon>Pseudomonadati</taxon>
        <taxon>Pseudomonadota</taxon>
        <taxon>Betaproteobacteria</taxon>
        <taxon>Burkholderiales</taxon>
        <taxon>Sphaerotilaceae</taxon>
        <taxon>Ideonella</taxon>
    </lineage>
</organism>
<evidence type="ECO:0000313" key="2">
    <source>
        <dbReference type="EMBL" id="GAA0756497.1"/>
    </source>
</evidence>
<gene>
    <name evidence="2" type="ORF">GCM10009107_35000</name>
</gene>